<comment type="caution">
    <text evidence="2">The sequence shown here is derived from an EMBL/GenBank/DDBJ whole genome shotgun (WGS) entry which is preliminary data.</text>
</comment>
<name>A0A2M7E7L0_9BACT</name>
<dbReference type="PANTHER" id="PTHR40278:SF1">
    <property type="entry name" value="DNA UTILIZATION PROTEIN HOFN"/>
    <property type="match status" value="1"/>
</dbReference>
<gene>
    <name evidence="2" type="ORF">COS11_05910</name>
</gene>
<dbReference type="InterPro" id="IPR052534">
    <property type="entry name" value="Extracell_DNA_Util/SecSys_Comp"/>
</dbReference>
<dbReference type="Proteomes" id="UP000228886">
    <property type="component" value="Unassembled WGS sequence"/>
</dbReference>
<accession>A0A2M7E7L0</accession>
<dbReference type="EMBL" id="PETL01000281">
    <property type="protein sequence ID" value="PIV63726.1"/>
    <property type="molecule type" value="Genomic_DNA"/>
</dbReference>
<protein>
    <submittedName>
        <fullName evidence="2">Uncharacterized protein</fullName>
    </submittedName>
</protein>
<keyword evidence="1" id="KW-1133">Transmembrane helix</keyword>
<sequence>MIKLNLLPARYKTQKRRKVAPEKKTVFLLSMGVGVFLILTLSGFSLFQQIKLKKERERLAKTEEQLRILEPLYKEVTLTKNEIDTLKPKLAVIDNLVARRRFWSKKMNQVSWLLPEKIWLTNVEVQEKEEVVNKKVGNKVISEKTSKSFLMIKGSAVSLEGEERLQAIANFMATLKGNKRFFADYFEDLKFVSCSSREIGDFDVMDFIFELSLKQK</sequence>
<evidence type="ECO:0000313" key="2">
    <source>
        <dbReference type="EMBL" id="PIV63726.1"/>
    </source>
</evidence>
<organism evidence="2 3">
    <name type="scientific">bacterium (Candidatus Ratteibacteria) CG01_land_8_20_14_3_00_40_19</name>
    <dbReference type="NCBI Taxonomy" id="2014290"/>
    <lineage>
        <taxon>Bacteria</taxon>
        <taxon>Candidatus Ratteibacteria</taxon>
    </lineage>
</organism>
<evidence type="ECO:0000313" key="3">
    <source>
        <dbReference type="Proteomes" id="UP000228886"/>
    </source>
</evidence>
<proteinExistence type="predicted"/>
<feature type="transmembrane region" description="Helical" evidence="1">
    <location>
        <begin position="26"/>
        <end position="47"/>
    </location>
</feature>
<evidence type="ECO:0000256" key="1">
    <source>
        <dbReference type="SAM" id="Phobius"/>
    </source>
</evidence>
<keyword evidence="1" id="KW-0812">Transmembrane</keyword>
<dbReference type="AlphaFoldDB" id="A0A2M7E7L0"/>
<keyword evidence="1" id="KW-0472">Membrane</keyword>
<dbReference type="PANTHER" id="PTHR40278">
    <property type="entry name" value="DNA UTILIZATION PROTEIN HOFN"/>
    <property type="match status" value="1"/>
</dbReference>
<reference evidence="3" key="1">
    <citation type="submission" date="2017-09" db="EMBL/GenBank/DDBJ databases">
        <title>Depth-based differentiation of microbial function through sediment-hosted aquifers and enrichment of novel symbionts in the deep terrestrial subsurface.</title>
        <authorList>
            <person name="Probst A.J."/>
            <person name="Ladd B."/>
            <person name="Jarett J.K."/>
            <person name="Geller-Mcgrath D.E."/>
            <person name="Sieber C.M.K."/>
            <person name="Emerson J.B."/>
            <person name="Anantharaman K."/>
            <person name="Thomas B.C."/>
            <person name="Malmstrom R."/>
            <person name="Stieglmeier M."/>
            <person name="Klingl A."/>
            <person name="Woyke T."/>
            <person name="Ryan C.M."/>
            <person name="Banfield J.F."/>
        </authorList>
    </citation>
    <scope>NUCLEOTIDE SEQUENCE [LARGE SCALE GENOMIC DNA]</scope>
</reference>